<sequence>MHPNLRRIQLAGIESFKSVIDIAKAALNTALIVNGGSAVAMLAFCGAVISKDRSVTPMIVIAMGMFALGVLSAALASGFAYFAQHREHWGNEAGSSRWRTACITLVAVSYGAFAIGCATAGVGLCSMSSQAPTNAATSIATPQSPTSTPNH</sequence>
<gene>
    <name evidence="2" type="ORF">FHW12_003144</name>
</gene>
<dbReference type="Proteomes" id="UP000550401">
    <property type="component" value="Unassembled WGS sequence"/>
</dbReference>
<protein>
    <submittedName>
        <fullName evidence="2">Uncharacterized protein</fullName>
    </submittedName>
</protein>
<dbReference type="EMBL" id="JACGXL010000005">
    <property type="protein sequence ID" value="MBA8888908.1"/>
    <property type="molecule type" value="Genomic_DNA"/>
</dbReference>
<feature type="transmembrane region" description="Helical" evidence="1">
    <location>
        <begin position="103"/>
        <end position="124"/>
    </location>
</feature>
<name>A0A839F5T5_9GAMM</name>
<reference evidence="2 3" key="1">
    <citation type="submission" date="2020-07" db="EMBL/GenBank/DDBJ databases">
        <title>Genomic Encyclopedia of Type Strains, Phase IV (KMG-V): Genome sequencing to study the core and pangenomes of soil and plant-associated prokaryotes.</title>
        <authorList>
            <person name="Whitman W."/>
        </authorList>
    </citation>
    <scope>NUCLEOTIDE SEQUENCE [LARGE SCALE GENOMIC DNA]</scope>
    <source>
        <strain evidence="2 3">RH2WT43</strain>
    </source>
</reference>
<keyword evidence="1" id="KW-0812">Transmembrane</keyword>
<evidence type="ECO:0000313" key="2">
    <source>
        <dbReference type="EMBL" id="MBA8888908.1"/>
    </source>
</evidence>
<organism evidence="2 3">
    <name type="scientific">Dokdonella fugitiva</name>
    <dbReference type="NCBI Taxonomy" id="328517"/>
    <lineage>
        <taxon>Bacteria</taxon>
        <taxon>Pseudomonadati</taxon>
        <taxon>Pseudomonadota</taxon>
        <taxon>Gammaproteobacteria</taxon>
        <taxon>Lysobacterales</taxon>
        <taxon>Rhodanobacteraceae</taxon>
        <taxon>Dokdonella</taxon>
    </lineage>
</organism>
<keyword evidence="1" id="KW-0472">Membrane</keyword>
<feature type="transmembrane region" description="Helical" evidence="1">
    <location>
        <begin position="25"/>
        <end position="49"/>
    </location>
</feature>
<accession>A0A839F5T5</accession>
<evidence type="ECO:0000313" key="3">
    <source>
        <dbReference type="Proteomes" id="UP000550401"/>
    </source>
</evidence>
<proteinExistence type="predicted"/>
<dbReference type="AlphaFoldDB" id="A0A839F5T5"/>
<keyword evidence="3" id="KW-1185">Reference proteome</keyword>
<comment type="caution">
    <text evidence="2">The sequence shown here is derived from an EMBL/GenBank/DDBJ whole genome shotgun (WGS) entry which is preliminary data.</text>
</comment>
<keyword evidence="1" id="KW-1133">Transmembrane helix</keyword>
<feature type="transmembrane region" description="Helical" evidence="1">
    <location>
        <begin position="55"/>
        <end position="82"/>
    </location>
</feature>
<evidence type="ECO:0000256" key="1">
    <source>
        <dbReference type="SAM" id="Phobius"/>
    </source>
</evidence>
<dbReference type="RefSeq" id="WP_182531952.1">
    <property type="nucleotide sequence ID" value="NZ_JACGXL010000005.1"/>
</dbReference>